<comment type="caution">
    <text evidence="1">The sequence shown here is derived from an EMBL/GenBank/DDBJ whole genome shotgun (WGS) entry which is preliminary data.</text>
</comment>
<reference evidence="1 2" key="1">
    <citation type="submission" date="2021-06" db="EMBL/GenBank/DDBJ databases">
        <authorList>
            <person name="Palmer J.M."/>
        </authorList>
    </citation>
    <scope>NUCLEOTIDE SEQUENCE [LARGE SCALE GENOMIC DNA]</scope>
    <source>
        <strain evidence="1 2">GA_2019</strain>
        <tissue evidence="1">Muscle</tissue>
    </source>
</reference>
<keyword evidence="2" id="KW-1185">Reference proteome</keyword>
<proteinExistence type="predicted"/>
<sequence>MKPLNSQEKLCQRSGYLTDIQMLCSFPVGAVRFMQTDSGRALAAGKYRLELDGHPHIAALVIVIVTEIFIHSSSIPLIPEWVTGELVPISSSLQARGGVHPEQVPNPS</sequence>
<name>A0ABV0N9B7_9TELE</name>
<protein>
    <submittedName>
        <fullName evidence="1">Uncharacterized protein</fullName>
    </submittedName>
</protein>
<dbReference type="EMBL" id="JAHRIO010030538">
    <property type="protein sequence ID" value="MEQ2167992.1"/>
    <property type="molecule type" value="Genomic_DNA"/>
</dbReference>
<gene>
    <name evidence="1" type="ORF">GOODEAATRI_009728</name>
</gene>
<accession>A0ABV0N9B7</accession>
<organism evidence="1 2">
    <name type="scientific">Goodea atripinnis</name>
    <dbReference type="NCBI Taxonomy" id="208336"/>
    <lineage>
        <taxon>Eukaryota</taxon>
        <taxon>Metazoa</taxon>
        <taxon>Chordata</taxon>
        <taxon>Craniata</taxon>
        <taxon>Vertebrata</taxon>
        <taxon>Euteleostomi</taxon>
        <taxon>Actinopterygii</taxon>
        <taxon>Neopterygii</taxon>
        <taxon>Teleostei</taxon>
        <taxon>Neoteleostei</taxon>
        <taxon>Acanthomorphata</taxon>
        <taxon>Ovalentaria</taxon>
        <taxon>Atherinomorphae</taxon>
        <taxon>Cyprinodontiformes</taxon>
        <taxon>Goodeidae</taxon>
        <taxon>Goodea</taxon>
    </lineage>
</organism>
<evidence type="ECO:0000313" key="1">
    <source>
        <dbReference type="EMBL" id="MEQ2167992.1"/>
    </source>
</evidence>
<dbReference type="Proteomes" id="UP001476798">
    <property type="component" value="Unassembled WGS sequence"/>
</dbReference>
<evidence type="ECO:0000313" key="2">
    <source>
        <dbReference type="Proteomes" id="UP001476798"/>
    </source>
</evidence>